<evidence type="ECO:0000256" key="4">
    <source>
        <dbReference type="ARBA" id="ARBA00012043"/>
    </source>
</evidence>
<dbReference type="Gene3D" id="3.20.20.70">
    <property type="entry name" value="Aldolase class I"/>
    <property type="match status" value="1"/>
</dbReference>
<dbReference type="InterPro" id="IPR018204">
    <property type="entry name" value="Trp_synthase_alpha_AS"/>
</dbReference>
<dbReference type="GO" id="GO:0004834">
    <property type="term" value="F:tryptophan synthase activity"/>
    <property type="evidence" value="ECO:0007669"/>
    <property type="project" value="UniProtKB-EC"/>
</dbReference>
<dbReference type="UniPathway" id="UPA00035">
    <property type="reaction ID" value="UER00044"/>
</dbReference>
<accession>A0A6J5ZRM9</accession>
<evidence type="ECO:0000256" key="9">
    <source>
        <dbReference type="ARBA" id="ARBA00049047"/>
    </source>
</evidence>
<dbReference type="AlphaFoldDB" id="A0A6J5ZRM9"/>
<evidence type="ECO:0000256" key="2">
    <source>
        <dbReference type="ARBA" id="ARBA00004733"/>
    </source>
</evidence>
<comment type="function">
    <text evidence="1">The alpha subunit is responsible for the aldol cleavage of indoleglycerol phosphate to indole and glyceraldehyde 3-phosphate.</text>
</comment>
<sequence length="260" mass="26261">MNGLERIAEAFSAGGKRAALMPYLMGGYPDLAGSLAIGNAYVDGGADLIELGVPFSDPLADGPVIQGAGSAALAAGATLKGVLGVAGELAARVPVVVMCYSNVILARGIDAFVDDLDSACVSGLIVPDLPIEEAPATLAACEARGVALVSLAAPTSTDERLAEIGKLTRGFLYTVAVAGTTGERGDESGYAAVIERVRSHTAVPVALGFGISTPEQASAAADAGADGVIVGSRLVREAIEHDEPAEACRVLVERFAEALR</sequence>
<dbReference type="FunFam" id="3.20.20.70:FF:000037">
    <property type="entry name" value="Tryptophan synthase alpha chain"/>
    <property type="match status" value="1"/>
</dbReference>
<evidence type="ECO:0000256" key="3">
    <source>
        <dbReference type="ARBA" id="ARBA00011270"/>
    </source>
</evidence>
<dbReference type="HAMAP" id="MF_00131">
    <property type="entry name" value="Trp_synth_alpha"/>
    <property type="match status" value="1"/>
</dbReference>
<evidence type="ECO:0000256" key="5">
    <source>
        <dbReference type="ARBA" id="ARBA00022605"/>
    </source>
</evidence>
<keyword evidence="7" id="KW-0057">Aromatic amino acid biosynthesis</keyword>
<evidence type="ECO:0000256" key="1">
    <source>
        <dbReference type="ARBA" id="ARBA00003365"/>
    </source>
</evidence>
<dbReference type="SUPFAM" id="SSF51366">
    <property type="entry name" value="Ribulose-phoshate binding barrel"/>
    <property type="match status" value="1"/>
</dbReference>
<dbReference type="PANTHER" id="PTHR43406">
    <property type="entry name" value="TRYPTOPHAN SYNTHASE, ALPHA CHAIN"/>
    <property type="match status" value="1"/>
</dbReference>
<comment type="pathway">
    <text evidence="2">Amino-acid biosynthesis; L-tryptophan biosynthesis; L-tryptophan from chorismate: step 5/5.</text>
</comment>
<dbReference type="NCBIfam" id="TIGR00262">
    <property type="entry name" value="trpA"/>
    <property type="match status" value="1"/>
</dbReference>
<name>A0A6J5ZRM9_9ZZZZ</name>
<dbReference type="Pfam" id="PF00290">
    <property type="entry name" value="Trp_syntA"/>
    <property type="match status" value="1"/>
</dbReference>
<evidence type="ECO:0000256" key="8">
    <source>
        <dbReference type="ARBA" id="ARBA00023239"/>
    </source>
</evidence>
<keyword evidence="8" id="KW-0456">Lyase</keyword>
<evidence type="ECO:0000313" key="10">
    <source>
        <dbReference type="EMBL" id="CAB4344022.1"/>
    </source>
</evidence>
<dbReference type="GO" id="GO:0005829">
    <property type="term" value="C:cytosol"/>
    <property type="evidence" value="ECO:0007669"/>
    <property type="project" value="TreeGrafter"/>
</dbReference>
<organism evidence="10">
    <name type="scientific">freshwater metagenome</name>
    <dbReference type="NCBI Taxonomy" id="449393"/>
    <lineage>
        <taxon>unclassified sequences</taxon>
        <taxon>metagenomes</taxon>
        <taxon>ecological metagenomes</taxon>
    </lineage>
</organism>
<dbReference type="InterPro" id="IPR013785">
    <property type="entry name" value="Aldolase_TIM"/>
</dbReference>
<evidence type="ECO:0000256" key="6">
    <source>
        <dbReference type="ARBA" id="ARBA00022822"/>
    </source>
</evidence>
<proteinExistence type="inferred from homology"/>
<dbReference type="PANTHER" id="PTHR43406:SF1">
    <property type="entry name" value="TRYPTOPHAN SYNTHASE ALPHA CHAIN, CHLOROPLASTIC"/>
    <property type="match status" value="1"/>
</dbReference>
<dbReference type="PROSITE" id="PS00167">
    <property type="entry name" value="TRP_SYNTHASE_ALPHA"/>
    <property type="match status" value="1"/>
</dbReference>
<dbReference type="InterPro" id="IPR011060">
    <property type="entry name" value="RibuloseP-bd_barrel"/>
</dbReference>
<dbReference type="EMBL" id="CAESAN010000064">
    <property type="protein sequence ID" value="CAB4344022.1"/>
    <property type="molecule type" value="Genomic_DNA"/>
</dbReference>
<evidence type="ECO:0000256" key="7">
    <source>
        <dbReference type="ARBA" id="ARBA00023141"/>
    </source>
</evidence>
<dbReference type="EC" id="4.2.1.20" evidence="4"/>
<comment type="catalytic activity">
    <reaction evidence="9">
        <text>(1S,2R)-1-C-(indol-3-yl)glycerol 3-phosphate + L-serine = D-glyceraldehyde 3-phosphate + L-tryptophan + H2O</text>
        <dbReference type="Rhea" id="RHEA:10532"/>
        <dbReference type="ChEBI" id="CHEBI:15377"/>
        <dbReference type="ChEBI" id="CHEBI:33384"/>
        <dbReference type="ChEBI" id="CHEBI:57912"/>
        <dbReference type="ChEBI" id="CHEBI:58866"/>
        <dbReference type="ChEBI" id="CHEBI:59776"/>
        <dbReference type="EC" id="4.2.1.20"/>
    </reaction>
</comment>
<protein>
    <recommendedName>
        <fullName evidence="4">tryptophan synthase</fullName>
        <ecNumber evidence="4">4.2.1.20</ecNumber>
    </recommendedName>
</protein>
<keyword evidence="6" id="KW-0822">Tryptophan biosynthesis</keyword>
<reference evidence="10" key="1">
    <citation type="submission" date="2020-05" db="EMBL/GenBank/DDBJ databases">
        <authorList>
            <person name="Chiriac C."/>
            <person name="Salcher M."/>
            <person name="Ghai R."/>
            <person name="Kavagutti S V."/>
        </authorList>
    </citation>
    <scope>NUCLEOTIDE SEQUENCE</scope>
</reference>
<comment type="subunit">
    <text evidence="3">Tetramer of two alpha and two beta chains.</text>
</comment>
<dbReference type="InterPro" id="IPR002028">
    <property type="entry name" value="Trp_synthase_suA"/>
</dbReference>
<keyword evidence="5" id="KW-0028">Amino-acid biosynthesis</keyword>
<gene>
    <name evidence="10" type="ORF">UFOPK3547_00878</name>
</gene>
<dbReference type="CDD" id="cd04724">
    <property type="entry name" value="Tryptophan_synthase_alpha"/>
    <property type="match status" value="1"/>
</dbReference>